<sequence>MKICQQLIQLYVNESQAESLRLTSKTYQKACNWLSEKVVVSKNLNQRQLNNLYYKELRQRFGLKSQMAQSVMKTVIASYKSAQSNGHEWSLVHYKHPSYDVVWNRDYSLNERLFSVNTLAGRIKLPFESKGMQKYFNDDWKFGTAKLVYKFNKWFLHIPMTKGIPLLKEQDVTNIVGIDLGINFLATSYDSKGKTTFFNGRKVKHKRGQFKAVRKSLQQRQTTSARKRIRAIGQRENRYVRDVNHQVTKALVERYPKGTLFVVEDLTGIRQATEKVHVKNRYVSVSWAFYQFRQLLEYKAQLYGHKVMVVSPKYTSQTCPKCGHIAKRNRNKKTHTFTCVNCSYQSNDDRIGAMNLYRKGMAYISDTVMVKV</sequence>
<dbReference type="GO" id="GO:0032196">
    <property type="term" value="P:transposition"/>
    <property type="evidence" value="ECO:0007669"/>
    <property type="project" value="UniProtKB-KW"/>
</dbReference>
<organism evidence="8">
    <name type="scientific">Metalysinibacillus saudimassiliensis</name>
    <dbReference type="NCBI Taxonomy" id="1461583"/>
    <lineage>
        <taxon>Bacteria</taxon>
        <taxon>Bacillati</taxon>
        <taxon>Bacillota</taxon>
        <taxon>Bacilli</taxon>
        <taxon>Bacillales</taxon>
        <taxon>Caryophanaceae</taxon>
        <taxon>Metalysinibacillus</taxon>
    </lineage>
</organism>
<dbReference type="PATRIC" id="fig|1461583.4.peg.1029"/>
<dbReference type="HOGENOM" id="CLU_032903_3_2_9"/>
<dbReference type="InterPro" id="IPR010095">
    <property type="entry name" value="Cas12f1-like_TNB"/>
</dbReference>
<name>A0A078M6J1_9BACL</name>
<evidence type="ECO:0000256" key="5">
    <source>
        <dbReference type="ARBA" id="ARBA00023172"/>
    </source>
</evidence>
<dbReference type="Pfam" id="PF01385">
    <property type="entry name" value="OrfB_IS605"/>
    <property type="match status" value="1"/>
</dbReference>
<keyword evidence="5" id="KW-0233">DNA recombination</keyword>
<comment type="similarity">
    <text evidence="1">In the C-terminal section; belongs to the transposase 35 family.</text>
</comment>
<comment type="similarity">
    <text evidence="2">In the N-terminal section; belongs to the transposase 2 family.</text>
</comment>
<dbReference type="InterPro" id="IPR001959">
    <property type="entry name" value="Transposase"/>
</dbReference>
<dbReference type="PANTHER" id="PTHR30405">
    <property type="entry name" value="TRANSPOSASE"/>
    <property type="match status" value="1"/>
</dbReference>
<evidence type="ECO:0000256" key="2">
    <source>
        <dbReference type="ARBA" id="ARBA00011044"/>
    </source>
</evidence>
<feature type="domain" description="Cas12f1-like TNB" evidence="7">
    <location>
        <begin position="289"/>
        <end position="356"/>
    </location>
</feature>
<evidence type="ECO:0000256" key="1">
    <source>
        <dbReference type="ARBA" id="ARBA00008761"/>
    </source>
</evidence>
<evidence type="ECO:0000256" key="4">
    <source>
        <dbReference type="ARBA" id="ARBA00023125"/>
    </source>
</evidence>
<accession>A0A078M6J1</accession>
<dbReference type="EMBL" id="LN483074">
    <property type="protein sequence ID" value="CEA01914.1"/>
    <property type="molecule type" value="Genomic_DNA"/>
</dbReference>
<evidence type="ECO:0000259" key="6">
    <source>
        <dbReference type="Pfam" id="PF01385"/>
    </source>
</evidence>
<evidence type="ECO:0000313" key="8">
    <source>
        <dbReference type="EMBL" id="CEA01914.1"/>
    </source>
</evidence>
<dbReference type="GO" id="GO:0006310">
    <property type="term" value="P:DNA recombination"/>
    <property type="evidence" value="ECO:0007669"/>
    <property type="project" value="UniProtKB-KW"/>
</dbReference>
<protein>
    <submittedName>
        <fullName evidence="8">Putative transposase DNA-binding domain protein</fullName>
    </submittedName>
</protein>
<dbReference type="InterPro" id="IPR051399">
    <property type="entry name" value="RNA-guided_DNA_endo/Transpos"/>
</dbReference>
<feature type="domain" description="Probable transposase IS891/IS1136/IS1341" evidence="6">
    <location>
        <begin position="168"/>
        <end position="266"/>
    </location>
</feature>
<evidence type="ECO:0000256" key="3">
    <source>
        <dbReference type="ARBA" id="ARBA00022578"/>
    </source>
</evidence>
<gene>
    <name evidence="8" type="ORF">BN1050_01068</name>
</gene>
<keyword evidence="4 8" id="KW-0238">DNA-binding</keyword>
<reference evidence="8" key="1">
    <citation type="submission" date="2014-07" db="EMBL/GenBank/DDBJ databases">
        <authorList>
            <person name="Urmite Genomes Urmite Genomes"/>
        </authorList>
    </citation>
    <scope>NUCLEOTIDE SEQUENCE</scope>
    <source>
        <strain evidence="8">13S34_air</strain>
    </source>
</reference>
<dbReference type="GO" id="GO:0003677">
    <property type="term" value="F:DNA binding"/>
    <property type="evidence" value="ECO:0007669"/>
    <property type="project" value="UniProtKB-KW"/>
</dbReference>
<dbReference type="Pfam" id="PF07282">
    <property type="entry name" value="Cas12f1-like_TNB"/>
    <property type="match status" value="1"/>
</dbReference>
<dbReference type="NCBIfam" id="NF040570">
    <property type="entry name" value="guided_TnpB"/>
    <property type="match status" value="1"/>
</dbReference>
<keyword evidence="3" id="KW-0815">Transposition</keyword>
<evidence type="ECO:0000259" key="7">
    <source>
        <dbReference type="Pfam" id="PF07282"/>
    </source>
</evidence>
<proteinExistence type="inferred from homology"/>
<dbReference type="PANTHER" id="PTHR30405:SF11">
    <property type="entry name" value="RNA-GUIDED DNA ENDONUCLEASE RV2885C-RELATED"/>
    <property type="match status" value="1"/>
</dbReference>
<dbReference type="NCBIfam" id="TIGR01766">
    <property type="entry name" value="IS200/IS605 family accessory protein TnpB-like domain"/>
    <property type="match status" value="1"/>
</dbReference>
<dbReference type="AlphaFoldDB" id="A0A078M6J1"/>